<comment type="caution">
    <text evidence="1">The sequence shown here is derived from an EMBL/GenBank/DDBJ whole genome shotgun (WGS) entry which is preliminary data.</text>
</comment>
<dbReference type="EMBL" id="CAAALY010254931">
    <property type="protein sequence ID" value="VEL37421.1"/>
    <property type="molecule type" value="Genomic_DNA"/>
</dbReference>
<dbReference type="OrthoDB" id="10258141at2759"/>
<dbReference type="AlphaFoldDB" id="A0A3S5FGD1"/>
<sequence>MVALYVISGSPLSRELLRLLYLPLGNAGQSNSIFNLFNPLHNGISPESGPSDRFSWSPGQQIAPNHINVLNGVSGGLQDLRLMLSLRGLRSLVDLLDVSTTRRRLSCHLLAGTLDRNDAAVAAVVEAATAAAAASSAVSEASQALQLKAPDTTDVTSSADLAALQHQAMIATADLAAATDALQGTRITRESDLDALLQLISSLLVGLRDPTCPLPSRTGGPGTETVAEFDDVEEFVEAQCLVSGAIHLLGEDPRSRDPDTAYLLLVKLNKCLVQGGPALIRFNFPALLFEVSLSLFHFHVYN</sequence>
<protein>
    <submittedName>
        <fullName evidence="1">Uncharacterized protein</fullName>
    </submittedName>
</protein>
<proteinExistence type="predicted"/>
<keyword evidence="2" id="KW-1185">Reference proteome</keyword>
<organism evidence="1 2">
    <name type="scientific">Protopolystoma xenopodis</name>
    <dbReference type="NCBI Taxonomy" id="117903"/>
    <lineage>
        <taxon>Eukaryota</taxon>
        <taxon>Metazoa</taxon>
        <taxon>Spiralia</taxon>
        <taxon>Lophotrochozoa</taxon>
        <taxon>Platyhelminthes</taxon>
        <taxon>Monogenea</taxon>
        <taxon>Polyopisthocotylea</taxon>
        <taxon>Polystomatidea</taxon>
        <taxon>Polystomatidae</taxon>
        <taxon>Protopolystoma</taxon>
    </lineage>
</organism>
<evidence type="ECO:0000313" key="1">
    <source>
        <dbReference type="EMBL" id="VEL37421.1"/>
    </source>
</evidence>
<dbReference type="Gene3D" id="1.25.40.660">
    <property type="entry name" value="Vacuolar protein sorting-associated protein 35, helical subcomplex Vps35-C"/>
    <property type="match status" value="1"/>
</dbReference>
<name>A0A3S5FGD1_9PLAT</name>
<dbReference type="Proteomes" id="UP000784294">
    <property type="component" value="Unassembled WGS sequence"/>
</dbReference>
<accession>A0A3S5FGD1</accession>
<dbReference type="InterPro" id="IPR042491">
    <property type="entry name" value="Vps35_C"/>
</dbReference>
<reference evidence="1" key="1">
    <citation type="submission" date="2018-11" db="EMBL/GenBank/DDBJ databases">
        <authorList>
            <consortium name="Pathogen Informatics"/>
        </authorList>
    </citation>
    <scope>NUCLEOTIDE SEQUENCE</scope>
</reference>
<gene>
    <name evidence="1" type="ORF">PXEA_LOCUS30861</name>
</gene>
<evidence type="ECO:0000313" key="2">
    <source>
        <dbReference type="Proteomes" id="UP000784294"/>
    </source>
</evidence>